<dbReference type="Proteomes" id="UP001342314">
    <property type="component" value="Unassembled WGS sequence"/>
</dbReference>
<feature type="region of interest" description="Disordered" evidence="6">
    <location>
        <begin position="1"/>
        <end position="225"/>
    </location>
</feature>
<feature type="region of interest" description="Disordered" evidence="6">
    <location>
        <begin position="660"/>
        <end position="692"/>
    </location>
</feature>
<feature type="compositionally biased region" description="Low complexity" evidence="6">
    <location>
        <begin position="29"/>
        <end position="54"/>
    </location>
</feature>
<dbReference type="Gene3D" id="2.40.50.140">
    <property type="entry name" value="Nucleic acid-binding proteins"/>
    <property type="match status" value="1"/>
</dbReference>
<keyword evidence="4 5" id="KW-0694">RNA-binding</keyword>
<feature type="domain" description="RNB" evidence="7">
    <location>
        <begin position="886"/>
        <end position="1224"/>
    </location>
</feature>
<dbReference type="PANTHER" id="PTHR23355:SF9">
    <property type="entry name" value="DIS3-LIKE EXONUCLEASE 2"/>
    <property type="match status" value="1"/>
</dbReference>
<name>A0AAV5GRS6_9BASI</name>
<dbReference type="GO" id="GO:0000932">
    <property type="term" value="C:P-body"/>
    <property type="evidence" value="ECO:0007669"/>
    <property type="project" value="UniProtKB-SubCell"/>
</dbReference>
<dbReference type="InterPro" id="IPR028591">
    <property type="entry name" value="DIS3L2"/>
</dbReference>
<evidence type="ECO:0000256" key="5">
    <source>
        <dbReference type="HAMAP-Rule" id="MF_03045"/>
    </source>
</evidence>
<feature type="compositionally biased region" description="Low complexity" evidence="6">
    <location>
        <begin position="1"/>
        <end position="22"/>
    </location>
</feature>
<feature type="site" description="Important for catalytic activity" evidence="5">
    <location>
        <position position="906"/>
    </location>
</feature>
<comment type="similarity">
    <text evidence="5">Belongs to the RNR ribonuclease family. DIS3L2 subfamily.</text>
</comment>
<dbReference type="SUPFAM" id="SSF50249">
    <property type="entry name" value="Nucleic acid-binding proteins"/>
    <property type="match status" value="3"/>
</dbReference>
<feature type="compositionally biased region" description="Low complexity" evidence="6">
    <location>
        <begin position="424"/>
        <end position="443"/>
    </location>
</feature>
<dbReference type="Gene3D" id="2.40.50.690">
    <property type="match status" value="1"/>
</dbReference>
<dbReference type="GO" id="GO:0046872">
    <property type="term" value="F:metal ion binding"/>
    <property type="evidence" value="ECO:0007669"/>
    <property type="project" value="UniProtKB-KW"/>
</dbReference>
<keyword evidence="5" id="KW-0378">Hydrolase</keyword>
<feature type="compositionally biased region" description="Low complexity" evidence="6">
    <location>
        <begin position="395"/>
        <end position="409"/>
    </location>
</feature>
<organism evidence="8 9">
    <name type="scientific">Rhodotorula paludigena</name>
    <dbReference type="NCBI Taxonomy" id="86838"/>
    <lineage>
        <taxon>Eukaryota</taxon>
        <taxon>Fungi</taxon>
        <taxon>Dikarya</taxon>
        <taxon>Basidiomycota</taxon>
        <taxon>Pucciniomycotina</taxon>
        <taxon>Microbotryomycetes</taxon>
        <taxon>Sporidiobolales</taxon>
        <taxon>Sporidiobolaceae</taxon>
        <taxon>Rhodotorula</taxon>
    </lineage>
</organism>
<feature type="compositionally biased region" description="Basic and acidic residues" evidence="6">
    <location>
        <begin position="751"/>
        <end position="762"/>
    </location>
</feature>
<keyword evidence="5" id="KW-0540">Nuclease</keyword>
<feature type="region of interest" description="Disordered" evidence="6">
    <location>
        <begin position="350"/>
        <end position="504"/>
    </location>
</feature>
<gene>
    <name evidence="8" type="ORF">Rhopal_005966-T1</name>
</gene>
<dbReference type="FunFam" id="2.40.50.700:FF:000002">
    <property type="entry name" value="Cell wall biogenesis protein"/>
    <property type="match status" value="1"/>
</dbReference>
<dbReference type="EC" id="3.1.13.-" evidence="5"/>
<dbReference type="GO" id="GO:1990074">
    <property type="term" value="P:polyuridylation-dependent mRNA catabolic process"/>
    <property type="evidence" value="ECO:0007669"/>
    <property type="project" value="UniProtKB-UniRule"/>
</dbReference>
<dbReference type="HAMAP" id="MF_03045">
    <property type="entry name" value="DIS3L2"/>
    <property type="match status" value="1"/>
</dbReference>
<dbReference type="InterPro" id="IPR001900">
    <property type="entry name" value="RNase_II/R"/>
</dbReference>
<comment type="function">
    <text evidence="5">3'-5'-exoribonuclease that specifically recognizes RNAs polyuridylated at their 3' end and mediates their degradation. Component of an exosome-independent RNA degradation pathway that mediates degradation of cytoplasmic mRNAs that have been deadenylated and subsequently uridylated at their 3'.</text>
</comment>
<evidence type="ECO:0000313" key="9">
    <source>
        <dbReference type="Proteomes" id="UP001342314"/>
    </source>
</evidence>
<keyword evidence="2 5" id="KW-0479">Metal-binding</keyword>
<evidence type="ECO:0000256" key="1">
    <source>
        <dbReference type="ARBA" id="ARBA00022490"/>
    </source>
</evidence>
<feature type="compositionally biased region" description="Polar residues" evidence="6">
    <location>
        <begin position="374"/>
        <end position="385"/>
    </location>
</feature>
<evidence type="ECO:0000256" key="4">
    <source>
        <dbReference type="ARBA" id="ARBA00022884"/>
    </source>
</evidence>
<feature type="compositionally biased region" description="Basic and acidic residues" evidence="6">
    <location>
        <begin position="1399"/>
        <end position="1418"/>
    </location>
</feature>
<comment type="cofactor">
    <cofactor evidence="5">
        <name>Mg(2+)</name>
        <dbReference type="ChEBI" id="CHEBI:18420"/>
    </cofactor>
    <cofactor evidence="5">
        <name>Mn(2+)</name>
        <dbReference type="ChEBI" id="CHEBI:29035"/>
    </cofactor>
</comment>
<keyword evidence="3 5" id="KW-0460">Magnesium</keyword>
<dbReference type="Pfam" id="PF17877">
    <property type="entry name" value="Dis3l2_C_term"/>
    <property type="match status" value="1"/>
</dbReference>
<feature type="compositionally biased region" description="Polar residues" evidence="6">
    <location>
        <begin position="196"/>
        <end position="206"/>
    </location>
</feature>
<keyword evidence="1 5" id="KW-0963">Cytoplasm</keyword>
<dbReference type="PANTHER" id="PTHR23355">
    <property type="entry name" value="RIBONUCLEASE"/>
    <property type="match status" value="1"/>
</dbReference>
<feature type="binding site" evidence="5">
    <location>
        <position position="907"/>
    </location>
    <ligand>
        <name>Mg(2+)</name>
        <dbReference type="ChEBI" id="CHEBI:18420"/>
    </ligand>
</feature>
<dbReference type="InterPro" id="IPR041505">
    <property type="entry name" value="Dis3_CSD2"/>
</dbReference>
<evidence type="ECO:0000313" key="8">
    <source>
        <dbReference type="EMBL" id="GJN92923.1"/>
    </source>
</evidence>
<dbReference type="InterPro" id="IPR041093">
    <property type="entry name" value="Dis3l2-like_C"/>
</dbReference>
<evidence type="ECO:0000259" key="7">
    <source>
        <dbReference type="SMART" id="SM00955"/>
    </source>
</evidence>
<keyword evidence="5" id="KW-0464">Manganese</keyword>
<dbReference type="InterPro" id="IPR022966">
    <property type="entry name" value="RNase_II/R_CS"/>
</dbReference>
<dbReference type="GO" id="GO:0003723">
    <property type="term" value="F:RNA binding"/>
    <property type="evidence" value="ECO:0007669"/>
    <property type="project" value="UniProtKB-KW"/>
</dbReference>
<keyword evidence="9" id="KW-1185">Reference proteome</keyword>
<dbReference type="GO" id="GO:0000175">
    <property type="term" value="F:3'-5'-RNA exonuclease activity"/>
    <property type="evidence" value="ECO:0007669"/>
    <property type="project" value="UniProtKB-UniRule"/>
</dbReference>
<feature type="compositionally biased region" description="Gly residues" evidence="6">
    <location>
        <begin position="447"/>
        <end position="468"/>
    </location>
</feature>
<dbReference type="Gene3D" id="2.40.50.700">
    <property type="match status" value="1"/>
</dbReference>
<dbReference type="Pfam" id="PF00773">
    <property type="entry name" value="RNB"/>
    <property type="match status" value="1"/>
</dbReference>
<dbReference type="InterPro" id="IPR050180">
    <property type="entry name" value="RNR_Ribonuclease"/>
</dbReference>
<protein>
    <recommendedName>
        <fullName evidence="5">DIS3-like exonuclease 2</fullName>
        <ecNumber evidence="5">3.1.13.-</ecNumber>
    </recommendedName>
</protein>
<dbReference type="SMART" id="SM00955">
    <property type="entry name" value="RNB"/>
    <property type="match status" value="1"/>
</dbReference>
<feature type="region of interest" description="Disordered" evidence="6">
    <location>
        <begin position="743"/>
        <end position="778"/>
    </location>
</feature>
<comment type="caution">
    <text evidence="8">The sequence shown here is derived from an EMBL/GenBank/DDBJ whole genome shotgun (WGS) entry which is preliminary data.</text>
</comment>
<dbReference type="FunFam" id="2.40.50.690:FF:000001">
    <property type="entry name" value="Cell wall biogenesis protein"/>
    <property type="match status" value="1"/>
</dbReference>
<evidence type="ECO:0000256" key="3">
    <source>
        <dbReference type="ARBA" id="ARBA00022842"/>
    </source>
</evidence>
<dbReference type="Pfam" id="PF17849">
    <property type="entry name" value="OB_Dis3"/>
    <property type="match status" value="1"/>
</dbReference>
<feature type="compositionally biased region" description="Low complexity" evidence="6">
    <location>
        <begin position="181"/>
        <end position="195"/>
    </location>
</feature>
<feature type="compositionally biased region" description="Acidic residues" evidence="6">
    <location>
        <begin position="1376"/>
        <end position="1387"/>
    </location>
</feature>
<feature type="binding site" evidence="5">
    <location>
        <position position="898"/>
    </location>
    <ligand>
        <name>Mg(2+)</name>
        <dbReference type="ChEBI" id="CHEBI:18420"/>
    </ligand>
</feature>
<evidence type="ECO:0000256" key="6">
    <source>
        <dbReference type="SAM" id="MobiDB-lite"/>
    </source>
</evidence>
<accession>A0AAV5GRS6</accession>
<sequence length="1461" mass="155777">MSSSPDAPKPSAGASSSNAAASTKKDDSAPSAPTAAAKKAGATASAPGSPARTRGSNRRRSTSRGAAGRNAGGADVPSGTSGSDRKPPQQQQQQQGGGQHGRRSSRGGGGGGRRGSGGAQSGHQGQQHRKDGASESLSNLKNLISDMPPASGAGVSSSHSPSTSPTRSRGPGGGHGHRKSGSSNAANPPALGAPAQSHNGPSTLNPNAGGFQPGTLGPISDMMDEGLVTPTASRFDLMTGQPYSPPASLQQPLTEEGGPGFGTQQFAFPQSPQAQLQAQAQAALALQQQQFQLTQLAAASNPAGLGLSAAGGTEASELIAEQLAIQQQLASLRLQQENLMARFGDMQANLLSSNASPPPAATAPTGPSHHRRLSSTAASGHQHQPSGAMGQFTFPGPASQQQGSPQQLPKGHGRRHSVQTKGSPAAAGGFAGGFQFPPRAPGQAPHLGGGAGGGGGLGGTPSRFGGGFDDAEGLYASGTESPGQGRGMGHHRRQSGSVSSLGGWSMNLNQTGTANLAEATAHLSALGAYRASAGHGRVPSFGMSAIGPGGQGGPGQLAMAGYGGGIPQPGLGGHGGQQQMRKTLFAPYLPQASIPPLLAAGKLVIGTLRVNKRNRSDAYVATDVLESDIYICGSKDRNRALEGDIVAVELLDVDDVWGTKKDKEEKKRKKEEQASFDPRATRDLRKQDKKKDDVEVEGQGLLLFEDEEVTDDQKPQFAGHVVAVLERAPGQLFSGMLGVLRPSSAATQQKQDAERREREGVDLRGGGSASHSPAPPPKIIWFRPTDKRVPLIAIPTDQAPADFVDHSDKYADRLFVACIKRWPITSLHPFGQLVEELGPIGDIETETNALLKDCNFSAEDFADNVHKCLPPTPWSIPERELQSDVRRDLRDHRVFTIDPETAKDLDDALHIVRNEDGTFEVGVHIADVSHFVKPNTPLDREARKRATTVYLVQRAVPMLPPTLSEELCSLNAGSDKLTFSVIFTMTPEGQVVSTWFGKTIINSKVKLAYSDAQNVIDTGSLPEGKIADAELREGVETDVKMLAGIAKHLRHRRFENGALRIDNVKVSFRIDEFGLPVDAHEYQRKEANELIEEYMLLANISVAGKIASGLPDQALLRRHESPIDRRLDAFVGRMKRLGIELDSTSSGALMKSIAQVTDPEERLTLQHLSTRSMLRAKYFCTGLLDISKYGHYALNVPLYTHFTSPIRRYADIIVHRELEAVLLAQQAGAEAKFPLDPESVSKIAQTCNVKKDAARQAQEQSQHLFLCVLIDDLTKRYGPVVRYGTVIGVLDQAFDVLVSEFGVEKRVHVDQMPVESTMHDERENTLQIFWQKGVDVLAWLAESNQDEHLQRLRAVAKHHSSLMEADSGKGEAESALFDDDDDDEANGDEGKSRSNGQKRVFESDQHRKSRDRSPHDFAELSTENGHSAQTIRTLQRVPVVLSADITKSPPVIRVTAVNPFA</sequence>
<dbReference type="EMBL" id="BQKY01000012">
    <property type="protein sequence ID" value="GJN92923.1"/>
    <property type="molecule type" value="Genomic_DNA"/>
</dbReference>
<dbReference type="PROSITE" id="PS01175">
    <property type="entry name" value="RIBONUCLEASE_II"/>
    <property type="match status" value="1"/>
</dbReference>
<feature type="region of interest" description="Disordered" evidence="6">
    <location>
        <begin position="1362"/>
        <end position="1428"/>
    </location>
</feature>
<proteinExistence type="inferred from homology"/>
<dbReference type="GO" id="GO:0000956">
    <property type="term" value="P:nuclear-transcribed mRNA catabolic process"/>
    <property type="evidence" value="ECO:0007669"/>
    <property type="project" value="UniProtKB-UniRule"/>
</dbReference>
<feature type="compositionally biased region" description="Low complexity" evidence="6">
    <location>
        <begin position="148"/>
        <end position="169"/>
    </location>
</feature>
<keyword evidence="5" id="KW-0269">Exonuclease</keyword>
<reference evidence="8 9" key="1">
    <citation type="submission" date="2021-12" db="EMBL/GenBank/DDBJ databases">
        <title>High titer production of polyol ester of fatty acids by Rhodotorula paludigena BS15 towards product separation-free biomass refinery.</title>
        <authorList>
            <person name="Mano J."/>
            <person name="Ono H."/>
            <person name="Tanaka T."/>
            <person name="Naito K."/>
            <person name="Sushida H."/>
            <person name="Ike M."/>
            <person name="Tokuyasu K."/>
            <person name="Kitaoka M."/>
        </authorList>
    </citation>
    <scope>NUCLEOTIDE SEQUENCE [LARGE SCALE GENOMIC DNA]</scope>
    <source>
        <strain evidence="8 9">BS15</strain>
    </source>
</reference>
<feature type="compositionally biased region" description="Gly residues" evidence="6">
    <location>
        <begin position="106"/>
        <end position="120"/>
    </location>
</feature>
<feature type="compositionally biased region" description="Low complexity" evidence="6">
    <location>
        <begin position="63"/>
        <end position="74"/>
    </location>
</feature>
<comment type="subcellular location">
    <subcellularLocation>
        <location evidence="5">Cytoplasm</location>
    </subcellularLocation>
    <subcellularLocation>
        <location evidence="5">Cytoplasm</location>
        <location evidence="5">P-body</location>
    </subcellularLocation>
</comment>
<evidence type="ECO:0000256" key="2">
    <source>
        <dbReference type="ARBA" id="ARBA00022723"/>
    </source>
</evidence>
<dbReference type="InterPro" id="IPR012340">
    <property type="entry name" value="NA-bd_OB-fold"/>
</dbReference>